<comment type="caution">
    <text evidence="9">The sequence shown here is derived from an EMBL/GenBank/DDBJ whole genome shotgun (WGS) entry which is preliminary data.</text>
</comment>
<dbReference type="InterPro" id="IPR006603">
    <property type="entry name" value="PQ-loop_rpt"/>
</dbReference>
<comment type="subcellular location">
    <subcellularLocation>
        <location evidence="1">Endomembrane system</location>
        <topology evidence="1">Multi-pass membrane protein</topology>
    </subcellularLocation>
</comment>
<feature type="transmembrane region" description="Helical" evidence="8">
    <location>
        <begin position="220"/>
        <end position="241"/>
    </location>
</feature>
<dbReference type="PANTHER" id="PTHR13131">
    <property type="entry name" value="CYSTINOSIN"/>
    <property type="match status" value="1"/>
</dbReference>
<organism evidence="9 11">
    <name type="scientific">Anaeramoeba flamelloides</name>
    <dbReference type="NCBI Taxonomy" id="1746091"/>
    <lineage>
        <taxon>Eukaryota</taxon>
        <taxon>Metamonada</taxon>
        <taxon>Anaeramoebidae</taxon>
        <taxon>Anaeramoeba</taxon>
    </lineage>
</organism>
<keyword evidence="3 8" id="KW-0812">Transmembrane</keyword>
<keyword evidence="12" id="KW-1185">Reference proteome</keyword>
<dbReference type="Gene3D" id="1.20.1280.290">
    <property type="match status" value="2"/>
</dbReference>
<reference evidence="10" key="1">
    <citation type="submission" date="2022-08" db="EMBL/GenBank/DDBJ databases">
        <title>Novel sulfate-reducing endosymbionts in the free-living metamonad Anaeramoeba.</title>
        <authorList>
            <person name="Jerlstrom-Hultqvist J."/>
            <person name="Cepicka I."/>
            <person name="Gallot-Lavallee L."/>
            <person name="Salas-Leiva D."/>
            <person name="Curtis B.A."/>
            <person name="Zahonova K."/>
            <person name="Pipaliya S."/>
            <person name="Dacks J."/>
            <person name="Roger A.J."/>
        </authorList>
    </citation>
    <scope>NUCLEOTIDE SEQUENCE</scope>
    <source>
        <strain evidence="10">Schooner1</strain>
    </source>
</reference>
<feature type="transmembrane region" description="Helical" evidence="8">
    <location>
        <begin position="88"/>
        <end position="106"/>
    </location>
</feature>
<name>A0AAV7YTG9_9EUKA</name>
<dbReference type="EMBL" id="JAOAOG010000185">
    <property type="protein sequence ID" value="KAJ6241943.1"/>
    <property type="molecule type" value="Genomic_DNA"/>
</dbReference>
<evidence type="ECO:0000256" key="8">
    <source>
        <dbReference type="SAM" id="Phobius"/>
    </source>
</evidence>
<feature type="transmembrane region" description="Helical" evidence="8">
    <location>
        <begin position="6"/>
        <end position="25"/>
    </location>
</feature>
<evidence type="ECO:0000256" key="1">
    <source>
        <dbReference type="ARBA" id="ARBA00004127"/>
    </source>
</evidence>
<dbReference type="Proteomes" id="UP001146793">
    <property type="component" value="Unassembled WGS sequence"/>
</dbReference>
<feature type="transmembrane region" description="Helical" evidence="8">
    <location>
        <begin position="46"/>
        <end position="68"/>
    </location>
</feature>
<dbReference type="GO" id="GO:0015184">
    <property type="term" value="F:L-cystine transmembrane transporter activity"/>
    <property type="evidence" value="ECO:0007669"/>
    <property type="project" value="TreeGrafter"/>
</dbReference>
<feature type="region of interest" description="Disordered" evidence="7">
    <location>
        <begin position="263"/>
        <end position="293"/>
    </location>
</feature>
<dbReference type="Proteomes" id="UP001150062">
    <property type="component" value="Unassembled WGS sequence"/>
</dbReference>
<gene>
    <name evidence="9" type="ORF">M0812_21055</name>
    <name evidence="10" type="ORF">M0813_23086</name>
</gene>
<evidence type="ECO:0000256" key="6">
    <source>
        <dbReference type="ARBA" id="ARBA00023136"/>
    </source>
</evidence>
<feature type="transmembrane region" description="Helical" evidence="8">
    <location>
        <begin position="148"/>
        <end position="165"/>
    </location>
</feature>
<keyword evidence="6 8" id="KW-0472">Membrane</keyword>
<reference evidence="9" key="2">
    <citation type="submission" date="2022-08" db="EMBL/GenBank/DDBJ databases">
        <title>Novel sulphate-reducing endosymbionts in the free-living metamonad Anaeramoeba.</title>
        <authorList>
            <person name="Jerlstrom-Hultqvist J."/>
            <person name="Cepicka I."/>
            <person name="Gallot-Lavallee L."/>
            <person name="Salas-Leiva D."/>
            <person name="Curtis B.A."/>
            <person name="Zahonova K."/>
            <person name="Pipaliya S."/>
            <person name="Dacks J."/>
            <person name="Roger A.J."/>
        </authorList>
    </citation>
    <scope>NUCLEOTIDE SEQUENCE</scope>
    <source>
        <strain evidence="9">Busselton2</strain>
    </source>
</reference>
<dbReference type="SMART" id="SM00679">
    <property type="entry name" value="CTNS"/>
    <property type="match status" value="1"/>
</dbReference>
<dbReference type="GO" id="GO:0012505">
    <property type="term" value="C:endomembrane system"/>
    <property type="evidence" value="ECO:0007669"/>
    <property type="project" value="UniProtKB-SubCell"/>
</dbReference>
<evidence type="ECO:0000313" key="10">
    <source>
        <dbReference type="EMBL" id="KAJ6241943.1"/>
    </source>
</evidence>
<evidence type="ECO:0000313" key="9">
    <source>
        <dbReference type="EMBL" id="KAJ3432124.1"/>
    </source>
</evidence>
<keyword evidence="2" id="KW-0813">Transport</keyword>
<sequence length="293" mass="34030">MNKGVETLSLIIGYIYMVAWSLSFYPQNIEFWQRKRCDGYAYEYAVFNLLAQSSYLIYNCLFFWSSTLQQEYSAVHSNSPPPVHSNDVIYSMHAVTLVLFTIYQLLIYERGDQKVNKYSLLISIFGWISIPVVSIVTWKTQRFDLLDLTYWLAGINNCLIFLKYLPQVWLNYKKKKTVGFSIEAIILDLTGGLLSLLQLFMDAINKGNYSTFKGGNLAKFGLSLITLFYDTFFLIQHFALYKERTHDRVVTLWGLITGKTDFKGKPRKKKSKVRDKLQINDEGNDEDKPLIQD</sequence>
<dbReference type="EMBL" id="JANTQA010000047">
    <property type="protein sequence ID" value="KAJ3432124.1"/>
    <property type="molecule type" value="Genomic_DNA"/>
</dbReference>
<evidence type="ECO:0000256" key="7">
    <source>
        <dbReference type="SAM" id="MobiDB-lite"/>
    </source>
</evidence>
<evidence type="ECO:0000256" key="3">
    <source>
        <dbReference type="ARBA" id="ARBA00022692"/>
    </source>
</evidence>
<evidence type="ECO:0000256" key="2">
    <source>
        <dbReference type="ARBA" id="ARBA00022448"/>
    </source>
</evidence>
<keyword evidence="4" id="KW-0677">Repeat</keyword>
<proteinExistence type="predicted"/>
<dbReference type="PANTHER" id="PTHR13131:SF5">
    <property type="entry name" value="CYSTINOSIN"/>
    <property type="match status" value="1"/>
</dbReference>
<dbReference type="AlphaFoldDB" id="A0AAV7YTG9"/>
<feature type="transmembrane region" description="Helical" evidence="8">
    <location>
        <begin position="118"/>
        <end position="136"/>
    </location>
</feature>
<evidence type="ECO:0000256" key="5">
    <source>
        <dbReference type="ARBA" id="ARBA00022989"/>
    </source>
</evidence>
<accession>A0AAV7YTG9</accession>
<dbReference type="Pfam" id="PF04193">
    <property type="entry name" value="PQ-loop"/>
    <property type="match status" value="2"/>
</dbReference>
<feature type="transmembrane region" description="Helical" evidence="8">
    <location>
        <begin position="177"/>
        <end position="200"/>
    </location>
</feature>
<evidence type="ECO:0000313" key="12">
    <source>
        <dbReference type="Proteomes" id="UP001150062"/>
    </source>
</evidence>
<keyword evidence="5 8" id="KW-1133">Transmembrane helix</keyword>
<dbReference type="GO" id="GO:0005774">
    <property type="term" value="C:vacuolar membrane"/>
    <property type="evidence" value="ECO:0007669"/>
    <property type="project" value="TreeGrafter"/>
</dbReference>
<evidence type="ECO:0000313" key="11">
    <source>
        <dbReference type="Proteomes" id="UP001146793"/>
    </source>
</evidence>
<dbReference type="InterPro" id="IPR005282">
    <property type="entry name" value="LC_transporter"/>
</dbReference>
<protein>
    <submittedName>
        <fullName evidence="9">Cystinosin</fullName>
    </submittedName>
</protein>
<evidence type="ECO:0000256" key="4">
    <source>
        <dbReference type="ARBA" id="ARBA00022737"/>
    </source>
</evidence>